<keyword evidence="2" id="KW-0285">Flavoprotein</keyword>
<dbReference type="Gene3D" id="3.50.50.60">
    <property type="entry name" value="FAD/NAD(P)-binding domain"/>
    <property type="match status" value="1"/>
</dbReference>
<dbReference type="PANTHER" id="PTHR42917:SF2">
    <property type="entry name" value="2,4-DIENOYL-COA REDUCTASE [(2E)-ENOYL-COA-PRODUCING]"/>
    <property type="match status" value="1"/>
</dbReference>
<evidence type="ECO:0000256" key="2">
    <source>
        <dbReference type="ARBA" id="ARBA00022630"/>
    </source>
</evidence>
<dbReference type="InterPro" id="IPR051793">
    <property type="entry name" value="NADH:flavin_oxidoreductase"/>
</dbReference>
<evidence type="ECO:0000256" key="4">
    <source>
        <dbReference type="ARBA" id="ARBA00023002"/>
    </source>
</evidence>
<feature type="non-terminal residue" evidence="5">
    <location>
        <position position="1"/>
    </location>
</feature>
<dbReference type="EMBL" id="BARU01035338">
    <property type="protein sequence ID" value="GAH79539.1"/>
    <property type="molecule type" value="Genomic_DNA"/>
</dbReference>
<evidence type="ECO:0000256" key="3">
    <source>
        <dbReference type="ARBA" id="ARBA00022643"/>
    </source>
</evidence>
<reference evidence="5" key="1">
    <citation type="journal article" date="2014" name="Front. Microbiol.">
        <title>High frequency of phylogenetically diverse reductive dehalogenase-homologous genes in deep subseafloor sedimentary metagenomes.</title>
        <authorList>
            <person name="Kawai M."/>
            <person name="Futagami T."/>
            <person name="Toyoda A."/>
            <person name="Takaki Y."/>
            <person name="Nishi S."/>
            <person name="Hori S."/>
            <person name="Arai W."/>
            <person name="Tsubouchi T."/>
            <person name="Morono Y."/>
            <person name="Uchiyama I."/>
            <person name="Ito T."/>
            <person name="Fujiyama A."/>
            <person name="Inagaki F."/>
            <person name="Takami H."/>
        </authorList>
    </citation>
    <scope>NUCLEOTIDE SEQUENCE</scope>
    <source>
        <strain evidence="5">Expedition CK06-06</strain>
    </source>
</reference>
<dbReference type="InterPro" id="IPR036188">
    <property type="entry name" value="FAD/NAD-bd_sf"/>
</dbReference>
<organism evidence="5">
    <name type="scientific">marine sediment metagenome</name>
    <dbReference type="NCBI Taxonomy" id="412755"/>
    <lineage>
        <taxon>unclassified sequences</taxon>
        <taxon>metagenomes</taxon>
        <taxon>ecological metagenomes</taxon>
    </lineage>
</organism>
<name>X1JMQ5_9ZZZZ</name>
<comment type="cofactor">
    <cofactor evidence="1">
        <name>FMN</name>
        <dbReference type="ChEBI" id="CHEBI:58210"/>
    </cofactor>
</comment>
<accession>X1JMQ5</accession>
<comment type="caution">
    <text evidence="5">The sequence shown here is derived from an EMBL/GenBank/DDBJ whole genome shotgun (WGS) entry which is preliminary data.</text>
</comment>
<keyword evidence="4" id="KW-0560">Oxidoreductase</keyword>
<dbReference type="AlphaFoldDB" id="X1JMQ5"/>
<gene>
    <name evidence="5" type="ORF">S03H2_55341</name>
</gene>
<proteinExistence type="predicted"/>
<dbReference type="PANTHER" id="PTHR42917">
    <property type="entry name" value="2,4-DIENOYL-COA REDUCTASE"/>
    <property type="match status" value="1"/>
</dbReference>
<evidence type="ECO:0000313" key="5">
    <source>
        <dbReference type="EMBL" id="GAH79539.1"/>
    </source>
</evidence>
<dbReference type="SUPFAM" id="SSF51905">
    <property type="entry name" value="FAD/NAD(P)-binding domain"/>
    <property type="match status" value="1"/>
</dbReference>
<dbReference type="GO" id="GO:0016491">
    <property type="term" value="F:oxidoreductase activity"/>
    <property type="evidence" value="ECO:0007669"/>
    <property type="project" value="UniProtKB-KW"/>
</dbReference>
<protein>
    <recommendedName>
        <fullName evidence="6">FAD/NAD(P)-binding domain-containing protein</fullName>
    </recommendedName>
</protein>
<evidence type="ECO:0008006" key="6">
    <source>
        <dbReference type="Google" id="ProtNLM"/>
    </source>
</evidence>
<sequence>HLNKELSNDEIRKLDCDILVFAVGTKAVLPVKFEGFTNVITQDEAILKSKTMGKNVVIWGLDTYWKGGAETAITLREQGYNIKAIAGPEKGLAGLITGPALTGRVTWIHRYFKENKIPVFKEAKLLDVTDKTVIIQDSEGKEHEIEAETLVHIGGRTTPKKSLEKEFADVGFKVEFVGDCKSPKDIQAAIRDGQTLARAI</sequence>
<keyword evidence="3" id="KW-0288">FMN</keyword>
<evidence type="ECO:0000256" key="1">
    <source>
        <dbReference type="ARBA" id="ARBA00001917"/>
    </source>
</evidence>